<organism evidence="2 3">
    <name type="scientific">Dunaliella salina</name>
    <name type="common">Green alga</name>
    <name type="synonym">Protococcus salinus</name>
    <dbReference type="NCBI Taxonomy" id="3046"/>
    <lineage>
        <taxon>Eukaryota</taxon>
        <taxon>Viridiplantae</taxon>
        <taxon>Chlorophyta</taxon>
        <taxon>core chlorophytes</taxon>
        <taxon>Chlorophyceae</taxon>
        <taxon>CS clade</taxon>
        <taxon>Chlamydomonadales</taxon>
        <taxon>Dunaliellaceae</taxon>
        <taxon>Dunaliella</taxon>
    </lineage>
</organism>
<gene>
    <name evidence="2" type="ORF">DUNSADRAFT_10926</name>
</gene>
<comment type="caution">
    <text evidence="2">The sequence shown here is derived from an EMBL/GenBank/DDBJ whole genome shotgun (WGS) entry which is preliminary data.</text>
</comment>
<reference evidence="2" key="2">
    <citation type="submission" date="2020-06" db="EMBL/GenBank/DDBJ databases">
        <authorList>
            <consortium name="DOE Joint Genome Institute"/>
            <person name="Calhoun S."/>
            <person name="Polle J.E."/>
            <person name="Mckie-Krisberg Z."/>
            <person name="Prochnik S."/>
            <person name="Neofotis P."/>
            <person name="Yim W.C."/>
            <person name="Hathwaik L.T."/>
            <person name="Jenkins J."/>
            <person name="Molina H."/>
            <person name="Bunkenborg J."/>
            <person name="Grigoriev I.V."/>
            <person name="Barry K."/>
            <person name="Schmutz J."/>
            <person name="Jin E."/>
            <person name="Cushman J.C."/>
            <person name="Magnuson J.K."/>
        </authorList>
    </citation>
    <scope>NUCLEOTIDE SEQUENCE</scope>
    <source>
        <strain evidence="2">CCAP 19/18</strain>
    </source>
</reference>
<evidence type="ECO:0000313" key="3">
    <source>
        <dbReference type="Proteomes" id="UP000815325"/>
    </source>
</evidence>
<accession>A0ABQ7GEH8</accession>
<keyword evidence="3" id="KW-1185">Reference proteome</keyword>
<proteinExistence type="predicted"/>
<dbReference type="EMBL" id="MU069835">
    <property type="protein sequence ID" value="KAF5833008.1"/>
    <property type="molecule type" value="Genomic_DNA"/>
</dbReference>
<protein>
    <submittedName>
        <fullName evidence="2">Uncharacterized protein</fullName>
    </submittedName>
</protein>
<evidence type="ECO:0000313" key="2">
    <source>
        <dbReference type="EMBL" id="KAF5833008.1"/>
    </source>
</evidence>
<keyword evidence="1" id="KW-0175">Coiled coil</keyword>
<sequence length="379" mass="41385">MVELHHALQTYKERIDDEIGQTKLCRSKLLSAEVEIGRLYQQLEEKENDISLLQQRLSEGAAAHDDLQFQLDAIKMSPGTAEQLGACGEPGDPSQPLSLSFEMGTGSHEQQLLCEDLSMKIDNVIFEITSLGIPDELQTKVKQLFSSCPGWSSALANPEPKTFQDPGAEPLVKAALQHLLLCGLLHAASKMEVPEVSAVQALLDQAGNETGIGAATSTLEVQVFRSLYFASSQLEHTDRISEQEGSFVSPTIEQRTQITRMVESLHDQVHTCLHLGHPGSKSATVPGMRALVQTAVRLHLLVKCLQPVCPGLAISHTPSPEPFNPALHEAPLQIWSASRGSLQPEEKLALCTTRPGLHIDHHKKVEVLLQQQVVLLKGS</sequence>
<evidence type="ECO:0000256" key="1">
    <source>
        <dbReference type="SAM" id="Coils"/>
    </source>
</evidence>
<feature type="coiled-coil region" evidence="1">
    <location>
        <begin position="29"/>
        <end position="63"/>
    </location>
</feature>
<dbReference type="EMBL" id="MU069835">
    <property type="protein sequence ID" value="KAF5833005.1"/>
    <property type="molecule type" value="Genomic_DNA"/>
</dbReference>
<name>A0ABQ7GEH8_DUNSA</name>
<dbReference type="Proteomes" id="UP000815325">
    <property type="component" value="Unassembled WGS sequence"/>
</dbReference>
<reference evidence="2" key="1">
    <citation type="submission" date="2017-08" db="EMBL/GenBank/DDBJ databases">
        <authorList>
            <person name="Polle J.E."/>
            <person name="Barry K."/>
            <person name="Cushman J."/>
            <person name="Schmutz J."/>
            <person name="Tran D."/>
            <person name="Hathwaick L.T."/>
            <person name="Yim W.C."/>
            <person name="Jenkins J."/>
            <person name="Mckie-Krisberg Z.M."/>
            <person name="Prochnik S."/>
            <person name="Lindquist E."/>
            <person name="Dockter R.B."/>
            <person name="Adam C."/>
            <person name="Molina H."/>
            <person name="Bunkerborg J."/>
            <person name="Jin E."/>
            <person name="Buchheim M."/>
            <person name="Magnuson J."/>
        </authorList>
    </citation>
    <scope>NUCLEOTIDE SEQUENCE</scope>
    <source>
        <strain evidence="2">CCAP 19/18</strain>
    </source>
</reference>